<dbReference type="EMBL" id="JBHTLU010000024">
    <property type="protein sequence ID" value="MFD1222364.1"/>
    <property type="molecule type" value="Genomic_DNA"/>
</dbReference>
<reference evidence="2" key="1">
    <citation type="journal article" date="2019" name="Int. J. Syst. Evol. Microbiol.">
        <title>The Global Catalogue of Microorganisms (GCM) 10K type strain sequencing project: providing services to taxonomists for standard genome sequencing and annotation.</title>
        <authorList>
            <consortium name="The Broad Institute Genomics Platform"/>
            <consortium name="The Broad Institute Genome Sequencing Center for Infectious Disease"/>
            <person name="Wu L."/>
            <person name="Ma J."/>
        </authorList>
    </citation>
    <scope>NUCLEOTIDE SEQUENCE [LARGE SCALE GENOMIC DNA]</scope>
    <source>
        <strain evidence="2">CCUG 53270</strain>
    </source>
</reference>
<evidence type="ECO:0000313" key="1">
    <source>
        <dbReference type="EMBL" id="MFD1222364.1"/>
    </source>
</evidence>
<dbReference type="InterPro" id="IPR025432">
    <property type="entry name" value="YhfH-like"/>
</dbReference>
<organism evidence="1 2">
    <name type="scientific">Paenibacillus vulneris</name>
    <dbReference type="NCBI Taxonomy" id="1133364"/>
    <lineage>
        <taxon>Bacteria</taxon>
        <taxon>Bacillati</taxon>
        <taxon>Bacillota</taxon>
        <taxon>Bacilli</taxon>
        <taxon>Bacillales</taxon>
        <taxon>Paenibacillaceae</taxon>
        <taxon>Paenibacillus</taxon>
    </lineage>
</organism>
<accession>A0ABW3USE2</accession>
<keyword evidence="2" id="KW-1185">Reference proteome</keyword>
<evidence type="ECO:0000313" key="2">
    <source>
        <dbReference type="Proteomes" id="UP001597180"/>
    </source>
</evidence>
<name>A0ABW3USE2_9BACL</name>
<comment type="caution">
    <text evidence="1">The sequence shown here is derived from an EMBL/GenBank/DDBJ whole genome shotgun (WGS) entry which is preliminary data.</text>
</comment>
<protein>
    <submittedName>
        <fullName evidence="1">Protein YhfH</fullName>
    </submittedName>
</protein>
<gene>
    <name evidence="1" type="primary">yhfH</name>
    <name evidence="1" type="ORF">ACFQ4B_19770</name>
</gene>
<dbReference type="RefSeq" id="WP_306293520.1">
    <property type="nucleotide sequence ID" value="NZ_BAABJG010000008.1"/>
</dbReference>
<sequence>MNPSELYAVKRCCRCGMELEEQADCYKSTCDECEGNTFYPLSPLQPKGKLMNYMQGTNLIDAYWH</sequence>
<dbReference type="Proteomes" id="UP001597180">
    <property type="component" value="Unassembled WGS sequence"/>
</dbReference>
<proteinExistence type="predicted"/>
<dbReference type="Pfam" id="PF14149">
    <property type="entry name" value="YhfH"/>
    <property type="match status" value="1"/>
</dbReference>